<proteinExistence type="predicted"/>
<reference evidence="3" key="2">
    <citation type="submission" date="2022-06" db="UniProtKB">
        <authorList>
            <consortium name="EnsemblMetazoa"/>
        </authorList>
    </citation>
    <scope>IDENTIFICATION</scope>
    <source>
        <strain evidence="3">DF5081</strain>
    </source>
</reference>
<keyword evidence="2" id="KW-0472">Membrane</keyword>
<dbReference type="AlphaFoldDB" id="A0A8R1DV15"/>
<accession>A0A8R1DV15</accession>
<reference evidence="4" key="1">
    <citation type="submission" date="2010-08" db="EMBL/GenBank/DDBJ databases">
        <authorList>
            <consortium name="Caenorhabditis japonica Sequencing Consortium"/>
            <person name="Wilson R.K."/>
        </authorList>
    </citation>
    <scope>NUCLEOTIDE SEQUENCE [LARGE SCALE GENOMIC DNA]</scope>
    <source>
        <strain evidence="4">DF5081</strain>
    </source>
</reference>
<feature type="compositionally biased region" description="Basic residues" evidence="1">
    <location>
        <begin position="82"/>
        <end position="101"/>
    </location>
</feature>
<evidence type="ECO:0000313" key="4">
    <source>
        <dbReference type="Proteomes" id="UP000005237"/>
    </source>
</evidence>
<evidence type="ECO:0000256" key="2">
    <source>
        <dbReference type="SAM" id="Phobius"/>
    </source>
</evidence>
<evidence type="ECO:0000256" key="1">
    <source>
        <dbReference type="SAM" id="MobiDB-lite"/>
    </source>
</evidence>
<dbReference type="Proteomes" id="UP000005237">
    <property type="component" value="Unassembled WGS sequence"/>
</dbReference>
<feature type="transmembrane region" description="Helical" evidence="2">
    <location>
        <begin position="14"/>
        <end position="32"/>
    </location>
</feature>
<name>A0A8R1DV15_CAEJA</name>
<keyword evidence="2" id="KW-1133">Transmembrane helix</keyword>
<protein>
    <submittedName>
        <fullName evidence="3">Uncharacterized protein</fullName>
    </submittedName>
</protein>
<dbReference type="EnsemblMetazoa" id="CJA11421.1">
    <property type="protein sequence ID" value="CJA11421.1"/>
    <property type="gene ID" value="WBGene00130625"/>
</dbReference>
<keyword evidence="4" id="KW-1185">Reference proteome</keyword>
<feature type="compositionally biased region" description="Basic residues" evidence="1">
    <location>
        <begin position="51"/>
        <end position="65"/>
    </location>
</feature>
<keyword evidence="2" id="KW-0812">Transmembrane</keyword>
<organism evidence="3 4">
    <name type="scientific">Caenorhabditis japonica</name>
    <dbReference type="NCBI Taxonomy" id="281687"/>
    <lineage>
        <taxon>Eukaryota</taxon>
        <taxon>Metazoa</taxon>
        <taxon>Ecdysozoa</taxon>
        <taxon>Nematoda</taxon>
        <taxon>Chromadorea</taxon>
        <taxon>Rhabditida</taxon>
        <taxon>Rhabditina</taxon>
        <taxon>Rhabditomorpha</taxon>
        <taxon>Rhabditoidea</taxon>
        <taxon>Rhabditidae</taxon>
        <taxon>Peloderinae</taxon>
        <taxon>Caenorhabditis</taxon>
    </lineage>
</organism>
<sequence length="147" mass="17088">MICRICDWLIDEKFAMFSTLISIFLFAPFILINCSSRSKEDSEASDSDGRKKSKKNKTGRSKNRGKNASNSSLSRSITRESKRSRKWTSKLKKNFKKQKKTARSEPEYKPPPQNERPRHPGFEIQLEPNDDLNTVRQIENFRDAQGF</sequence>
<feature type="compositionally biased region" description="Basic and acidic residues" evidence="1">
    <location>
        <begin position="37"/>
        <end position="50"/>
    </location>
</feature>
<evidence type="ECO:0000313" key="3">
    <source>
        <dbReference type="EnsemblMetazoa" id="CJA11421.1"/>
    </source>
</evidence>
<feature type="region of interest" description="Disordered" evidence="1">
    <location>
        <begin position="37"/>
        <end position="134"/>
    </location>
</feature>